<reference evidence="1 2" key="1">
    <citation type="journal article" date="2013" name="Mar. Genomics">
        <title>Expression of sulfatases in Rhodopirellula baltica and the diversity of sulfatases in the genus Rhodopirellula.</title>
        <authorList>
            <person name="Wegner C.E."/>
            <person name="Richter-Heitmann T."/>
            <person name="Klindworth A."/>
            <person name="Klockow C."/>
            <person name="Richter M."/>
            <person name="Achstetter T."/>
            <person name="Glockner F.O."/>
            <person name="Harder J."/>
        </authorList>
    </citation>
    <scope>NUCLEOTIDE SEQUENCE [LARGE SCALE GENOMIC DNA]</scope>
    <source>
        <strain evidence="1 2">WH47</strain>
    </source>
</reference>
<dbReference type="PATRIC" id="fig|991778.3.peg.492"/>
<accession>F2ALD5</accession>
<name>F2ALD5_RHOBT</name>
<dbReference type="EMBL" id="AFAR01000023">
    <property type="protein sequence ID" value="EGF29522.1"/>
    <property type="molecule type" value="Genomic_DNA"/>
</dbReference>
<proteinExistence type="predicted"/>
<protein>
    <submittedName>
        <fullName evidence="1">Uncharacterized protein</fullName>
    </submittedName>
</protein>
<comment type="caution">
    <text evidence="1">The sequence shown here is derived from an EMBL/GenBank/DDBJ whole genome shotgun (WGS) entry which is preliminary data.</text>
</comment>
<dbReference type="Proteomes" id="UP000006222">
    <property type="component" value="Unassembled WGS sequence"/>
</dbReference>
<organism evidence="1 2">
    <name type="scientific">Rhodopirellula baltica WH47</name>
    <dbReference type="NCBI Taxonomy" id="991778"/>
    <lineage>
        <taxon>Bacteria</taxon>
        <taxon>Pseudomonadati</taxon>
        <taxon>Planctomycetota</taxon>
        <taxon>Planctomycetia</taxon>
        <taxon>Pirellulales</taxon>
        <taxon>Pirellulaceae</taxon>
        <taxon>Rhodopirellula</taxon>
    </lineage>
</organism>
<sequence length="218" mass="24316">MDAEPPIASFLKSILIGGGPVNAAVTRLKFMSIPARYILASPDPAIVERMSDLCDQIENRPFGQAHELLEEWHRHATRHTEHSEFKAYYESTSKADFVRAALHPVASYDTSATYAEIASIFAAVTSAELDGHEMDYYYSWLDVQFPGARLMNLAYWPDTWFDGPSLVRRPDGTFIPESNLSSDQMLAYAMIVSGRRFDDAPPTLDLPFPIPKNLANGG</sequence>
<dbReference type="AlphaFoldDB" id="F2ALD5"/>
<evidence type="ECO:0000313" key="2">
    <source>
        <dbReference type="Proteomes" id="UP000006222"/>
    </source>
</evidence>
<evidence type="ECO:0000313" key="1">
    <source>
        <dbReference type="EMBL" id="EGF29522.1"/>
    </source>
</evidence>
<gene>
    <name evidence="1" type="ORF">RBWH47_05250</name>
</gene>